<proteinExistence type="predicted"/>
<evidence type="ECO:0000259" key="2">
    <source>
        <dbReference type="Pfam" id="PF03732"/>
    </source>
</evidence>
<keyword evidence="4" id="KW-1185">Reference proteome</keyword>
<feature type="region of interest" description="Disordered" evidence="1">
    <location>
        <begin position="69"/>
        <end position="95"/>
    </location>
</feature>
<dbReference type="Pfam" id="PF03732">
    <property type="entry name" value="Retrotrans_gag"/>
    <property type="match status" value="1"/>
</dbReference>
<gene>
    <name evidence="3" type="ORF">Pfra01_002559200</name>
</gene>
<dbReference type="AlphaFoldDB" id="A0A9W6YD70"/>
<evidence type="ECO:0000313" key="4">
    <source>
        <dbReference type="Proteomes" id="UP001165121"/>
    </source>
</evidence>
<evidence type="ECO:0000256" key="1">
    <source>
        <dbReference type="SAM" id="MobiDB-lite"/>
    </source>
</evidence>
<dbReference type="EMBL" id="BSXT01004926">
    <property type="protein sequence ID" value="GMF59264.1"/>
    <property type="molecule type" value="Genomic_DNA"/>
</dbReference>
<dbReference type="InterPro" id="IPR005162">
    <property type="entry name" value="Retrotrans_gag_dom"/>
</dbReference>
<accession>A0A9W6YD70</accession>
<sequence length="365" mass="40922">MSENQPAGPPAMTLEHSAFPHLTSIEWQALHRLAVVSGEVVVTSLLSSATPDQHRRAIQEFMIRELAEAKRRVSTPSHPSRNDAVKMETSTYSGTGPDRLPLNRWFREIDIAIASRLIEAPSAKVSFLLSRFSGKAKEWALGKLVVEPNAFPTLAALQSDLRLSFEPPQDESRVRTTFFALKQGKLSMRYYVQKTRHLASGIVTKPIDMASQVHVFVTGMREGMTRYCLTRAEPATLEEACALVLREDYVVTSSYARSTLRRLDSRALSPWRSTRSRRRNVNDGPPRGELEAAETTGRCFASDAGNLDIARRCAVRRHLSLPTWNIPRLMKHPRPHNKKTAGASRGGVPYWLEWRPRSTGGRPTS</sequence>
<dbReference type="Proteomes" id="UP001165121">
    <property type="component" value="Unassembled WGS sequence"/>
</dbReference>
<comment type="caution">
    <text evidence="3">The sequence shown here is derived from an EMBL/GenBank/DDBJ whole genome shotgun (WGS) entry which is preliminary data.</text>
</comment>
<dbReference type="OrthoDB" id="1936908at2759"/>
<feature type="region of interest" description="Disordered" evidence="1">
    <location>
        <begin position="271"/>
        <end position="294"/>
    </location>
</feature>
<reference evidence="3" key="1">
    <citation type="submission" date="2023-04" db="EMBL/GenBank/DDBJ databases">
        <title>Phytophthora fragariaefolia NBRC 109709.</title>
        <authorList>
            <person name="Ichikawa N."/>
            <person name="Sato H."/>
            <person name="Tonouchi N."/>
        </authorList>
    </citation>
    <scope>NUCLEOTIDE SEQUENCE</scope>
    <source>
        <strain evidence="3">NBRC 109709</strain>
    </source>
</reference>
<evidence type="ECO:0000313" key="3">
    <source>
        <dbReference type="EMBL" id="GMF59264.1"/>
    </source>
</evidence>
<feature type="domain" description="Retrotransposon gag" evidence="2">
    <location>
        <begin position="130"/>
        <end position="222"/>
    </location>
</feature>
<name>A0A9W6YD70_9STRA</name>
<organism evidence="3 4">
    <name type="scientific">Phytophthora fragariaefolia</name>
    <dbReference type="NCBI Taxonomy" id="1490495"/>
    <lineage>
        <taxon>Eukaryota</taxon>
        <taxon>Sar</taxon>
        <taxon>Stramenopiles</taxon>
        <taxon>Oomycota</taxon>
        <taxon>Peronosporomycetes</taxon>
        <taxon>Peronosporales</taxon>
        <taxon>Peronosporaceae</taxon>
        <taxon>Phytophthora</taxon>
    </lineage>
</organism>
<protein>
    <submittedName>
        <fullName evidence="3">Unnamed protein product</fullName>
    </submittedName>
</protein>